<evidence type="ECO:0000313" key="3">
    <source>
        <dbReference type="EMBL" id="MFB9682052.1"/>
    </source>
</evidence>
<dbReference type="Pfam" id="PF00561">
    <property type="entry name" value="Abhydrolase_1"/>
    <property type="match status" value="1"/>
</dbReference>
<dbReference type="PRINTS" id="PR00111">
    <property type="entry name" value="ABHYDROLASE"/>
</dbReference>
<dbReference type="InterPro" id="IPR000639">
    <property type="entry name" value="Epox_hydrolase-like"/>
</dbReference>
<dbReference type="EMBL" id="JBHMBS010000044">
    <property type="protein sequence ID" value="MFB9682052.1"/>
    <property type="molecule type" value="Genomic_DNA"/>
</dbReference>
<dbReference type="Proteomes" id="UP001589610">
    <property type="component" value="Unassembled WGS sequence"/>
</dbReference>
<sequence length="284" mass="30359">MTLWTDLLGAEVRRITADGVPTRVISLGSGDPVVLLHGRGGHTETFARTLPALADAGHEAVAVDLLGHGLTERVPGGYGVERLTAHVTAVLDALGLGQVALVGQSLGGWVATLLALRSPARVRRLALIEPAGLQSEEERLADDRVRAAYERGGQAYDAPTREAVRARLAGLLSAPEQVDPELVAVRTRLYGPAEARQVHRLVRAADNRDLLLTPEVLAGLTVPTLLIRGADGHTPLTVVQTATTAIPDARLITIADARQWPQYEQPIHVGDALIRFFARKETSL</sequence>
<protein>
    <submittedName>
        <fullName evidence="3">Alpha/beta fold hydrolase</fullName>
    </submittedName>
</protein>
<keyword evidence="1 3" id="KW-0378">Hydrolase</keyword>
<organism evidence="3 4">
    <name type="scientific">Streptosporangium vulgare</name>
    <dbReference type="NCBI Taxonomy" id="46190"/>
    <lineage>
        <taxon>Bacteria</taxon>
        <taxon>Bacillati</taxon>
        <taxon>Actinomycetota</taxon>
        <taxon>Actinomycetes</taxon>
        <taxon>Streptosporangiales</taxon>
        <taxon>Streptosporangiaceae</taxon>
        <taxon>Streptosporangium</taxon>
    </lineage>
</organism>
<dbReference type="InterPro" id="IPR050266">
    <property type="entry name" value="AB_hydrolase_sf"/>
</dbReference>
<evidence type="ECO:0000259" key="2">
    <source>
        <dbReference type="Pfam" id="PF00561"/>
    </source>
</evidence>
<dbReference type="SUPFAM" id="SSF53474">
    <property type="entry name" value="alpha/beta-Hydrolases"/>
    <property type="match status" value="1"/>
</dbReference>
<dbReference type="RefSeq" id="WP_344749734.1">
    <property type="nucleotide sequence ID" value="NZ_BAAAWW010000205.1"/>
</dbReference>
<dbReference type="PRINTS" id="PR00412">
    <property type="entry name" value="EPOXHYDRLASE"/>
</dbReference>
<dbReference type="PANTHER" id="PTHR43798:SF31">
    <property type="entry name" value="AB HYDROLASE SUPERFAMILY PROTEIN YCLE"/>
    <property type="match status" value="1"/>
</dbReference>
<evidence type="ECO:0000313" key="4">
    <source>
        <dbReference type="Proteomes" id="UP001589610"/>
    </source>
</evidence>
<dbReference type="Gene3D" id="3.40.50.1820">
    <property type="entry name" value="alpha/beta hydrolase"/>
    <property type="match status" value="1"/>
</dbReference>
<comment type="caution">
    <text evidence="3">The sequence shown here is derived from an EMBL/GenBank/DDBJ whole genome shotgun (WGS) entry which is preliminary data.</text>
</comment>
<gene>
    <name evidence="3" type="ORF">ACFFRH_41835</name>
</gene>
<accession>A0ABV5TSP8</accession>
<dbReference type="GO" id="GO:0016787">
    <property type="term" value="F:hydrolase activity"/>
    <property type="evidence" value="ECO:0007669"/>
    <property type="project" value="UniProtKB-KW"/>
</dbReference>
<evidence type="ECO:0000256" key="1">
    <source>
        <dbReference type="ARBA" id="ARBA00022801"/>
    </source>
</evidence>
<dbReference type="InterPro" id="IPR000073">
    <property type="entry name" value="AB_hydrolase_1"/>
</dbReference>
<dbReference type="PANTHER" id="PTHR43798">
    <property type="entry name" value="MONOACYLGLYCEROL LIPASE"/>
    <property type="match status" value="1"/>
</dbReference>
<name>A0ABV5TSP8_9ACTN</name>
<feature type="domain" description="AB hydrolase-1" evidence="2">
    <location>
        <begin position="32"/>
        <end position="265"/>
    </location>
</feature>
<proteinExistence type="predicted"/>
<keyword evidence="4" id="KW-1185">Reference proteome</keyword>
<dbReference type="InterPro" id="IPR029058">
    <property type="entry name" value="AB_hydrolase_fold"/>
</dbReference>
<reference evidence="3 4" key="1">
    <citation type="submission" date="2024-09" db="EMBL/GenBank/DDBJ databases">
        <authorList>
            <person name="Sun Q."/>
            <person name="Mori K."/>
        </authorList>
    </citation>
    <scope>NUCLEOTIDE SEQUENCE [LARGE SCALE GENOMIC DNA]</scope>
    <source>
        <strain evidence="3 4">JCM 3028</strain>
    </source>
</reference>